<proteinExistence type="predicted"/>
<name>A0ABR1UM10_9PEZI</name>
<keyword evidence="2" id="KW-1185">Reference proteome</keyword>
<reference evidence="1 2" key="1">
    <citation type="submission" date="2023-01" db="EMBL/GenBank/DDBJ databases">
        <title>Analysis of 21 Apiospora genomes using comparative genomics revels a genus with tremendous synthesis potential of carbohydrate active enzymes and secondary metabolites.</title>
        <authorList>
            <person name="Sorensen T."/>
        </authorList>
    </citation>
    <scope>NUCLEOTIDE SEQUENCE [LARGE SCALE GENOMIC DNA]</scope>
    <source>
        <strain evidence="1 2">CBS 135458</strain>
    </source>
</reference>
<comment type="caution">
    <text evidence="1">The sequence shown here is derived from an EMBL/GenBank/DDBJ whole genome shotgun (WGS) entry which is preliminary data.</text>
</comment>
<dbReference type="RefSeq" id="XP_066714384.1">
    <property type="nucleotide sequence ID" value="XM_066860795.1"/>
</dbReference>
<dbReference type="Proteomes" id="UP001480595">
    <property type="component" value="Unassembled WGS sequence"/>
</dbReference>
<evidence type="ECO:0000313" key="2">
    <source>
        <dbReference type="Proteomes" id="UP001480595"/>
    </source>
</evidence>
<dbReference type="EMBL" id="JAQQWL010000009">
    <property type="protein sequence ID" value="KAK8058938.1"/>
    <property type="molecule type" value="Genomic_DNA"/>
</dbReference>
<gene>
    <name evidence="1" type="ORF">PG994_009386</name>
</gene>
<organism evidence="1 2">
    <name type="scientific">Apiospora phragmitis</name>
    <dbReference type="NCBI Taxonomy" id="2905665"/>
    <lineage>
        <taxon>Eukaryota</taxon>
        <taxon>Fungi</taxon>
        <taxon>Dikarya</taxon>
        <taxon>Ascomycota</taxon>
        <taxon>Pezizomycotina</taxon>
        <taxon>Sordariomycetes</taxon>
        <taxon>Xylariomycetidae</taxon>
        <taxon>Amphisphaeriales</taxon>
        <taxon>Apiosporaceae</taxon>
        <taxon>Apiospora</taxon>
    </lineage>
</organism>
<dbReference type="GeneID" id="92093858"/>
<evidence type="ECO:0000313" key="1">
    <source>
        <dbReference type="EMBL" id="KAK8058938.1"/>
    </source>
</evidence>
<sequence length="248" mass="27857">MQPVVYQRDGSPTNEHTSILVSLLLLDWPELAKKFLLSTLAPKDRKVIWKDEFSLERRPQKDFATTSDLVIQPQTTILKACVALQPHSGNDPAAPEEFPITDSMLKILLDAGANPCPPDYLYTPLQHVVSHLEESWVHTIVHRLQYHRNGDINMVGTPGGEHPYNKDAENCDKDEFWWCNEHPLEICRSVVPDWEKEAGEDVVDQARTQIDLLLRQFGAFETDKGQPRGGQGVALVVNVSDDGDDALA</sequence>
<protein>
    <submittedName>
        <fullName evidence="1">Uncharacterized protein</fullName>
    </submittedName>
</protein>
<accession>A0ABR1UM10</accession>